<dbReference type="InterPro" id="IPR023213">
    <property type="entry name" value="CAT-like_dom_sf"/>
</dbReference>
<keyword evidence="1" id="KW-0472">Membrane</keyword>
<feature type="transmembrane region" description="Helical" evidence="1">
    <location>
        <begin position="6"/>
        <end position="22"/>
    </location>
</feature>
<keyword evidence="1" id="KW-0812">Transmembrane</keyword>
<evidence type="ECO:0000313" key="3">
    <source>
        <dbReference type="Proteomes" id="UP000789595"/>
    </source>
</evidence>
<dbReference type="Gene3D" id="3.30.559.10">
    <property type="entry name" value="Chloramphenicol acetyltransferase-like domain"/>
    <property type="match status" value="1"/>
</dbReference>
<evidence type="ECO:0000256" key="1">
    <source>
        <dbReference type="SAM" id="Phobius"/>
    </source>
</evidence>
<dbReference type="SUPFAM" id="SSF52777">
    <property type="entry name" value="CoA-dependent acyltransferases"/>
    <property type="match status" value="1"/>
</dbReference>
<reference evidence="2" key="1">
    <citation type="submission" date="2021-11" db="EMBL/GenBank/DDBJ databases">
        <authorList>
            <consortium name="Genoscope - CEA"/>
            <person name="William W."/>
        </authorList>
    </citation>
    <scope>NUCLEOTIDE SEQUENCE</scope>
</reference>
<keyword evidence="1" id="KW-1133">Transmembrane helix</keyword>
<name>A0A8J2STC5_9STRA</name>
<organism evidence="2 3">
    <name type="scientific">Pelagomonas calceolata</name>
    <dbReference type="NCBI Taxonomy" id="35677"/>
    <lineage>
        <taxon>Eukaryota</taxon>
        <taxon>Sar</taxon>
        <taxon>Stramenopiles</taxon>
        <taxon>Ochrophyta</taxon>
        <taxon>Pelagophyceae</taxon>
        <taxon>Pelagomonadales</taxon>
        <taxon>Pelagomonadaceae</taxon>
        <taxon>Pelagomonas</taxon>
    </lineage>
</organism>
<proteinExistence type="predicted"/>
<gene>
    <name evidence="2" type="ORF">PECAL_4P04890</name>
</gene>
<evidence type="ECO:0008006" key="4">
    <source>
        <dbReference type="Google" id="ProtNLM"/>
    </source>
</evidence>
<dbReference type="EMBL" id="CAKKNE010000004">
    <property type="protein sequence ID" value="CAH0373302.1"/>
    <property type="molecule type" value="Genomic_DNA"/>
</dbReference>
<dbReference type="OrthoDB" id="192440at2759"/>
<protein>
    <recommendedName>
        <fullName evidence="4">Acyltransferase</fullName>
    </recommendedName>
</protein>
<sequence>MPATSKAVAVAAGAAAALAYYLRRRRRAARMKLLATHTKIALLASERGAVVAMSPATSTVTFFKGSPRRVANKLRNKVAAIVEANPWLAARLDDDENGELALFVPPELPELFAERRDIAVERTPYASLVAALAPVLCGTSVECRGTAKPLFQVSLVSCANDTYALVVSANHSLVDGHGYYRIYNMLSEGSKVESLDPARKFDVPSRMVAAMHDEHSLLQRAPPGFLLRFITAQIKNAVAPSTHAHAFYINEAWVAARKATADGVAFLSTNDCVTSEFCSLLNCDVALMAVNFRGKIDGCGDDDVGNYEDLIAFTPRDYASPSLIRRSVSGPQYFRATGAPLPTNREHLAASYGAVTNWATFAEPLELDGVQQLHLPLLDWNASTPPSVFGAMVVFRPRAGRLAAFVGGGSTFVERVKASGMVGEAVL</sequence>
<dbReference type="AlphaFoldDB" id="A0A8J2STC5"/>
<keyword evidence="3" id="KW-1185">Reference proteome</keyword>
<dbReference type="Proteomes" id="UP000789595">
    <property type="component" value="Unassembled WGS sequence"/>
</dbReference>
<evidence type="ECO:0000313" key="2">
    <source>
        <dbReference type="EMBL" id="CAH0373302.1"/>
    </source>
</evidence>
<comment type="caution">
    <text evidence="2">The sequence shown here is derived from an EMBL/GenBank/DDBJ whole genome shotgun (WGS) entry which is preliminary data.</text>
</comment>
<accession>A0A8J2STC5</accession>